<keyword evidence="6" id="KW-1185">Reference proteome</keyword>
<dbReference type="PRINTS" id="PR00081">
    <property type="entry name" value="GDHRDH"/>
</dbReference>
<dbReference type="Pfam" id="PF00106">
    <property type="entry name" value="adh_short"/>
    <property type="match status" value="1"/>
</dbReference>
<protein>
    <submittedName>
        <fullName evidence="4">NAD(P)-binding protein</fullName>
    </submittedName>
</protein>
<evidence type="ECO:0000256" key="3">
    <source>
        <dbReference type="ARBA" id="ARBA00023002"/>
    </source>
</evidence>
<dbReference type="PANTHER" id="PTHR24320">
    <property type="entry name" value="RETINOL DEHYDROGENASE"/>
    <property type="match status" value="1"/>
</dbReference>
<name>A0A4V2K0N0_9APHY</name>
<evidence type="ECO:0000313" key="6">
    <source>
        <dbReference type="Proteomes" id="UP000292082"/>
    </source>
</evidence>
<sequence length="314" mass="33941">MAYAHVCASTIPHIPPKAKWGVSDMPNLSGKVMIVTGGNTGIGKETVKALLSHGAKVYMAARNETKALAAIAELCRKTGREAIFLRLDLADLQSVKAAAREFLSKESKLDVLFNSGGIMFPPVEQLTADGYDLQFGTNVLGHFYLTQLLIPVLLSGASHSPDGHARVINTSSVGHAFVSGIDFDTLRESAKRKKLGTHKLHFQSKFATVVFSNELQRRYGDQGIVSVSLHPGNLKTNLQRHVSSVEKVLTAPLLYPASMGALTQLWAGTSPEGLGLGGGYLVPWARRGTAREETQDGQLGKKLWAWMEKHTGDV</sequence>
<gene>
    <name evidence="5" type="ORF">BD310DRAFT_806264</name>
    <name evidence="4" type="ORF">BD311DRAFT_833956</name>
</gene>
<dbReference type="InterPro" id="IPR036291">
    <property type="entry name" value="NAD(P)-bd_dom_sf"/>
</dbReference>
<dbReference type="GO" id="GO:0016491">
    <property type="term" value="F:oxidoreductase activity"/>
    <property type="evidence" value="ECO:0007669"/>
    <property type="project" value="UniProtKB-KW"/>
</dbReference>
<evidence type="ECO:0000313" key="4">
    <source>
        <dbReference type="EMBL" id="TBU29493.1"/>
    </source>
</evidence>
<evidence type="ECO:0000256" key="2">
    <source>
        <dbReference type="ARBA" id="ARBA00022857"/>
    </source>
</evidence>
<dbReference type="EMBL" id="ML143412">
    <property type="protein sequence ID" value="TBU29493.1"/>
    <property type="molecule type" value="Genomic_DNA"/>
</dbReference>
<dbReference type="SUPFAM" id="SSF51735">
    <property type="entry name" value="NAD(P)-binding Rossmann-fold domains"/>
    <property type="match status" value="1"/>
</dbReference>
<dbReference type="Gene3D" id="3.40.50.720">
    <property type="entry name" value="NAD(P)-binding Rossmann-like Domain"/>
    <property type="match status" value="1"/>
</dbReference>
<comment type="similarity">
    <text evidence="1">Belongs to the short-chain dehydrogenases/reductases (SDR) family.</text>
</comment>
<dbReference type="OrthoDB" id="191139at2759"/>
<organism evidence="4">
    <name type="scientific">Dichomitus squalens</name>
    <dbReference type="NCBI Taxonomy" id="114155"/>
    <lineage>
        <taxon>Eukaryota</taxon>
        <taxon>Fungi</taxon>
        <taxon>Dikarya</taxon>
        <taxon>Basidiomycota</taxon>
        <taxon>Agaricomycotina</taxon>
        <taxon>Agaricomycetes</taxon>
        <taxon>Polyporales</taxon>
        <taxon>Polyporaceae</taxon>
        <taxon>Dichomitus</taxon>
    </lineage>
</organism>
<dbReference type="EMBL" id="ML145086">
    <property type="protein sequence ID" value="TBU64614.1"/>
    <property type="molecule type" value="Genomic_DNA"/>
</dbReference>
<reference evidence="4 6" key="1">
    <citation type="submission" date="2019-01" db="EMBL/GenBank/DDBJ databases">
        <title>Draft genome sequences of three monokaryotic isolates of the white-rot basidiomycete fungus Dichomitus squalens.</title>
        <authorList>
            <consortium name="DOE Joint Genome Institute"/>
            <person name="Lopez S.C."/>
            <person name="Andreopoulos B."/>
            <person name="Pangilinan J."/>
            <person name="Lipzen A."/>
            <person name="Riley R."/>
            <person name="Ahrendt S."/>
            <person name="Ng V."/>
            <person name="Barry K."/>
            <person name="Daum C."/>
            <person name="Grigoriev I.V."/>
            <person name="Hilden K.S."/>
            <person name="Makela M.R."/>
            <person name="de Vries R.P."/>
        </authorList>
    </citation>
    <scope>NUCLEOTIDE SEQUENCE [LARGE SCALE GENOMIC DNA]</scope>
    <source>
        <strain evidence="5 6">CBS 464.89</strain>
        <strain evidence="4">OM18370.1</strain>
    </source>
</reference>
<proteinExistence type="inferred from homology"/>
<accession>A0A4V2K0N0</accession>
<keyword evidence="2" id="KW-0521">NADP</keyword>
<evidence type="ECO:0000313" key="5">
    <source>
        <dbReference type="EMBL" id="TBU64614.1"/>
    </source>
</evidence>
<dbReference type="Proteomes" id="UP000292957">
    <property type="component" value="Unassembled WGS sequence"/>
</dbReference>
<keyword evidence="3" id="KW-0560">Oxidoreductase</keyword>
<dbReference type="InterPro" id="IPR002347">
    <property type="entry name" value="SDR_fam"/>
</dbReference>
<dbReference type="Proteomes" id="UP000292082">
    <property type="component" value="Unassembled WGS sequence"/>
</dbReference>
<dbReference type="AlphaFoldDB" id="A0A4V2K0N0"/>
<dbReference type="PANTHER" id="PTHR24320:SF236">
    <property type="entry name" value="SHORT-CHAIN DEHYDROGENASE-RELATED"/>
    <property type="match status" value="1"/>
</dbReference>
<evidence type="ECO:0000256" key="1">
    <source>
        <dbReference type="ARBA" id="ARBA00006484"/>
    </source>
</evidence>